<evidence type="ECO:0000313" key="6">
    <source>
        <dbReference type="EMBL" id="OXV07141.1"/>
    </source>
</evidence>
<dbReference type="InterPro" id="IPR010285">
    <property type="entry name" value="DNA_helicase_pif1-like_DEAD"/>
</dbReference>
<dbReference type="GO" id="GO:0006310">
    <property type="term" value="P:DNA recombination"/>
    <property type="evidence" value="ECO:0007669"/>
    <property type="project" value="UniProtKB-KW"/>
</dbReference>
<keyword evidence="1" id="KW-0233">DNA recombination</keyword>
<proteinExistence type="inferred from homology"/>
<dbReference type="GO" id="GO:0005524">
    <property type="term" value="F:ATP binding"/>
    <property type="evidence" value="ECO:0007669"/>
    <property type="project" value="UniProtKB-KW"/>
</dbReference>
<dbReference type="GO" id="GO:0006281">
    <property type="term" value="P:DNA repair"/>
    <property type="evidence" value="ECO:0007669"/>
    <property type="project" value="UniProtKB-KW"/>
</dbReference>
<dbReference type="Proteomes" id="UP000243515">
    <property type="component" value="Unassembled WGS sequence"/>
</dbReference>
<dbReference type="PANTHER" id="PTHR10492">
    <property type="match status" value="1"/>
</dbReference>
<keyword evidence="3" id="KW-1133">Transmembrane helix</keyword>
<evidence type="ECO:0000256" key="2">
    <source>
        <dbReference type="SAM" id="MobiDB-lite"/>
    </source>
</evidence>
<dbReference type="SUPFAM" id="SSF52540">
    <property type="entry name" value="P-loop containing nucleoside triphosphate hydrolases"/>
    <property type="match status" value="2"/>
</dbReference>
<evidence type="ECO:0000256" key="3">
    <source>
        <dbReference type="SAM" id="Phobius"/>
    </source>
</evidence>
<name>A0A232LSJ6_9EURO</name>
<dbReference type="InterPro" id="IPR027417">
    <property type="entry name" value="P-loop_NTPase"/>
</dbReference>
<feature type="non-terminal residue" evidence="6">
    <location>
        <position position="1"/>
    </location>
</feature>
<dbReference type="EC" id="5.6.2.3" evidence="1"/>
<keyword evidence="1" id="KW-0547">Nucleotide-binding</keyword>
<comment type="similarity">
    <text evidence="1">Belongs to the helicase family.</text>
</comment>
<feature type="compositionally biased region" description="Polar residues" evidence="2">
    <location>
        <begin position="1495"/>
        <end position="1506"/>
    </location>
</feature>
<keyword evidence="3" id="KW-0812">Transmembrane</keyword>
<dbReference type="Pfam" id="PF14214">
    <property type="entry name" value="Helitron_like_N"/>
    <property type="match status" value="1"/>
</dbReference>
<dbReference type="InterPro" id="IPR025476">
    <property type="entry name" value="Helitron_helicase-like"/>
</dbReference>
<keyword evidence="1" id="KW-0227">DNA damage</keyword>
<dbReference type="PANTHER" id="PTHR10492:SF57">
    <property type="entry name" value="ATP-DEPENDENT DNA HELICASE"/>
    <property type="match status" value="1"/>
</dbReference>
<protein>
    <recommendedName>
        <fullName evidence="1">ATP-dependent DNA helicase</fullName>
        <ecNumber evidence="1">5.6.2.3</ecNumber>
    </recommendedName>
</protein>
<accession>A0A232LSJ6</accession>
<feature type="region of interest" description="Disordered" evidence="2">
    <location>
        <begin position="1495"/>
        <end position="1572"/>
    </location>
</feature>
<dbReference type="GO" id="GO:0016887">
    <property type="term" value="F:ATP hydrolysis activity"/>
    <property type="evidence" value="ECO:0007669"/>
    <property type="project" value="RHEA"/>
</dbReference>
<feature type="domain" description="DNA helicase Pif1-like DEAD-box helicase" evidence="4">
    <location>
        <begin position="921"/>
        <end position="1123"/>
    </location>
</feature>
<evidence type="ECO:0000259" key="4">
    <source>
        <dbReference type="Pfam" id="PF05970"/>
    </source>
</evidence>
<feature type="domain" description="Helitron helicase-like" evidence="5">
    <location>
        <begin position="432"/>
        <end position="547"/>
    </location>
</feature>
<dbReference type="Gene3D" id="3.40.50.300">
    <property type="entry name" value="P-loop containing nucleotide triphosphate hydrolases"/>
    <property type="match status" value="1"/>
</dbReference>
<dbReference type="Pfam" id="PF05970">
    <property type="entry name" value="PIF1"/>
    <property type="match status" value="1"/>
</dbReference>
<sequence>LRTCLCEILPSPPHSLQACCPAYTYNSYSFVLSFLLFTPLALPSYSFYVIMSSVRSRQLCSRCGRPWQSTLFKTCDHCRRRQAELDDSNVVRRSARFAVVHGSRRCIGPVIPAGPLLLSPPALDVRVEPSLLRLLQFLHPIHFSHTLSPAARPSTPHTPPPPTTTASVPWWERLRRMNVTPFSQNWSSTCSFCGIALLSQERDGWCYHRGRLRLPQLPPCDDLLRQLDERYGRDLSRISRRLNNLFAFSAIGTTGRFVPFDGLANVVLEGRVYHRLLDLADAGHSMHWFLYDETERGRQASALDVPAHMVAVVRSYLDRVSPYVRSLRHAVQEVADDAEPLAVELRIPPAGGEIAAVVNTDNLRQVQARQVVFFRRGGLPPRFVPVLSCQYEPLQYPLLFPHGTPGWGLRTDGSKNFPCSQIDWYRHLFLSEPRFQIFGRLACEYAVDMISRTEEERLNFVKRGRHAQRIATDEAAEPSVPDFFENKIPASFMGSAAWASDQVADALAIALDRGTPSFWLTPTTNPNWPEIQSRLRPGQDASDCPAINGRCIYGYPQPITPHTYVDDFGRFHYRRRKIEDLWVTPYIPALLQLLECHVYVDLCSSALIFLYLFKYLFKGPDRTRFSLRRGFAENDAVDEYDDYMNGRYLSATEGVYRSCNFDIVFKRPAVRCLAVHLEGENLGNMRDPNSPGYSTMSDLLWYFARPWTAVFEALTYADFFRLYYLETLDRGLRQKVIRRRVRGPIVTRLQVVPIRRKELFYLRAILQTRPAFSFEGLRTVAGVCHPTYALTATALGLFRDVREAEYALQDSISTYHRPSQLRFLFANLLPDLTFPAMELWSRFEIDLSADFRLHHHPTRASNLALQDIQSYLTSQGSSLSRCGLPDPGQELHYTEVDIELDYFHPHTTRLRERADSAFTAMNSDQQEIFDRIVHQDGPACFFVDGRAGRGKTYLMSSICDRVRSDGDVVCVVGTTALSVIHYERGRTAHSTFGIPVQESDEGLQSRIDVRSRRAELLRKARLVIWEELPMAKKAVVECVDQLLQDAMENDLPLGGKLFVGVGDFRQVAPVIRGSSGPTATFNSSIRSSHLWNHFEILPLTVPIRNAADPEFCNWVDQVGDGVAPFDKSVMLDHLEHVHSLEEAADFLFLDGDVYNGPGVVDRAFLSPFNARVDVFNDLMLRHLPGEKSTYFSQDVIKEMDSSSFQIPSANERDLLSMLHEPGVPPHELSLKVGSIASIMRNLCIEKGLVKNARVRITALLLNVVRVELLQTSNLSSTSDDNVYLLPRINFEFKPRRANWTVQRRQFPLRLAYASTLNSCQGLTLDRVVLDLTRPVFAQDRYFQILCSLTIPACYEADSDDVETDVVIPTQLEILLHAYTVQRHPGDLADLSLYQQHCPGVANPSVVFLGVVQERCGRLNDGATLLHYRMRVTAYNASTRSSDSFPAAVYLKNGKRWQNFPSLSTDSSVFVSGRIFGVTKIRSELAVLADDLNFLPSPSRQQSTPATPASGKRKARDRWASRAGPSTPSKRVRPAPSETVGDLLASSDPVVDLDEDTDVTASPSASRVMRGGS</sequence>
<comment type="caution">
    <text evidence="6">The sequence shown here is derived from an EMBL/GenBank/DDBJ whole genome shotgun (WGS) entry which is preliminary data.</text>
</comment>
<dbReference type="OrthoDB" id="4332274at2759"/>
<evidence type="ECO:0000313" key="7">
    <source>
        <dbReference type="Proteomes" id="UP000243515"/>
    </source>
</evidence>
<keyword evidence="1" id="KW-0234">DNA repair</keyword>
<feature type="transmembrane region" description="Helical" evidence="3">
    <location>
        <begin position="30"/>
        <end position="51"/>
    </location>
</feature>
<keyword evidence="7" id="KW-1185">Reference proteome</keyword>
<evidence type="ECO:0000256" key="1">
    <source>
        <dbReference type="RuleBase" id="RU363044"/>
    </source>
</evidence>
<organism evidence="6 7">
    <name type="scientific">Elaphomyces granulatus</name>
    <dbReference type="NCBI Taxonomy" id="519963"/>
    <lineage>
        <taxon>Eukaryota</taxon>
        <taxon>Fungi</taxon>
        <taxon>Dikarya</taxon>
        <taxon>Ascomycota</taxon>
        <taxon>Pezizomycotina</taxon>
        <taxon>Eurotiomycetes</taxon>
        <taxon>Eurotiomycetidae</taxon>
        <taxon>Eurotiales</taxon>
        <taxon>Elaphomycetaceae</taxon>
        <taxon>Elaphomyces</taxon>
    </lineage>
</organism>
<evidence type="ECO:0000259" key="5">
    <source>
        <dbReference type="Pfam" id="PF14214"/>
    </source>
</evidence>
<dbReference type="GO" id="GO:0000723">
    <property type="term" value="P:telomere maintenance"/>
    <property type="evidence" value="ECO:0007669"/>
    <property type="project" value="InterPro"/>
</dbReference>
<keyword evidence="3" id="KW-0472">Membrane</keyword>
<comment type="cofactor">
    <cofactor evidence="1">
        <name>Mg(2+)</name>
        <dbReference type="ChEBI" id="CHEBI:18420"/>
    </cofactor>
</comment>
<comment type="catalytic activity">
    <reaction evidence="1">
        <text>ATP + H2O = ADP + phosphate + H(+)</text>
        <dbReference type="Rhea" id="RHEA:13065"/>
        <dbReference type="ChEBI" id="CHEBI:15377"/>
        <dbReference type="ChEBI" id="CHEBI:15378"/>
        <dbReference type="ChEBI" id="CHEBI:30616"/>
        <dbReference type="ChEBI" id="CHEBI:43474"/>
        <dbReference type="ChEBI" id="CHEBI:456216"/>
        <dbReference type="EC" id="5.6.2.3"/>
    </reaction>
</comment>
<keyword evidence="1" id="KW-0347">Helicase</keyword>
<dbReference type="GO" id="GO:0043139">
    <property type="term" value="F:5'-3' DNA helicase activity"/>
    <property type="evidence" value="ECO:0007669"/>
    <property type="project" value="UniProtKB-EC"/>
</dbReference>
<reference evidence="6 7" key="1">
    <citation type="journal article" date="2015" name="Environ. Microbiol.">
        <title>Metagenome sequence of Elaphomyces granulatus from sporocarp tissue reveals Ascomycota ectomycorrhizal fingerprints of genome expansion and a Proteobacteria-rich microbiome.</title>
        <authorList>
            <person name="Quandt C.A."/>
            <person name="Kohler A."/>
            <person name="Hesse C.N."/>
            <person name="Sharpton T.J."/>
            <person name="Martin F."/>
            <person name="Spatafora J.W."/>
        </authorList>
    </citation>
    <scope>NUCLEOTIDE SEQUENCE [LARGE SCALE GENOMIC DNA]</scope>
    <source>
        <strain evidence="6 7">OSC145934</strain>
    </source>
</reference>
<gene>
    <name evidence="6" type="ORF">Egran_05094</name>
</gene>
<keyword evidence="1" id="KW-0378">Hydrolase</keyword>
<dbReference type="EMBL" id="NPHW01005056">
    <property type="protein sequence ID" value="OXV07141.1"/>
    <property type="molecule type" value="Genomic_DNA"/>
</dbReference>
<keyword evidence="1" id="KW-0067">ATP-binding</keyword>